<protein>
    <recommendedName>
        <fullName evidence="4">CigA protein</fullName>
    </recommendedName>
</protein>
<dbReference type="PANTHER" id="PTHR36050:SF1">
    <property type="entry name" value="O-FUCOSYLTRANSFERASE 30"/>
    <property type="match status" value="1"/>
</dbReference>
<feature type="transmembrane region" description="Helical" evidence="1">
    <location>
        <begin position="51"/>
        <end position="73"/>
    </location>
</feature>
<evidence type="ECO:0000313" key="2">
    <source>
        <dbReference type="EMBL" id="KII84525.1"/>
    </source>
</evidence>
<dbReference type="HOGENOM" id="CLU_021646_2_0_1"/>
<keyword evidence="3" id="KW-1185">Reference proteome</keyword>
<reference evidence="2 3" key="1">
    <citation type="submission" date="2014-06" db="EMBL/GenBank/DDBJ databases">
        <title>Evolutionary Origins and Diversification of the Mycorrhizal Mutualists.</title>
        <authorList>
            <consortium name="DOE Joint Genome Institute"/>
            <consortium name="Mycorrhizal Genomics Consortium"/>
            <person name="Kohler A."/>
            <person name="Kuo A."/>
            <person name="Nagy L.G."/>
            <person name="Floudas D."/>
            <person name="Copeland A."/>
            <person name="Barry K.W."/>
            <person name="Cichocki N."/>
            <person name="Veneault-Fourrey C."/>
            <person name="LaButti K."/>
            <person name="Lindquist E.A."/>
            <person name="Lipzen A."/>
            <person name="Lundell T."/>
            <person name="Morin E."/>
            <person name="Murat C."/>
            <person name="Riley R."/>
            <person name="Ohm R."/>
            <person name="Sun H."/>
            <person name="Tunlid A."/>
            <person name="Henrissat B."/>
            <person name="Grigoriev I.V."/>
            <person name="Hibbett D.S."/>
            <person name="Martin F."/>
        </authorList>
    </citation>
    <scope>NUCLEOTIDE SEQUENCE [LARGE SCALE GENOMIC DNA]</scope>
    <source>
        <strain evidence="2 3">FD-325 SS-3</strain>
    </source>
</reference>
<gene>
    <name evidence="2" type="ORF">PLICRDRAFT_45873</name>
</gene>
<sequence>MSTARQAAMYSPSVTLEKGAYRMRAPPRPRATSLLNSKARVDVLATNRRHLAMLIVLLTSATLTCFGVAYYLYSTRWDTRAATIPHHIAQADHPLQVLPYDPDGALLDRFAPGAGDRFLSYLPHSGFHNQRIAFENALVFSRLLNRTLLVPPVRLGRKPLRYVKYDRLLQFLVRSGKEGLRHCARVPAHLFLPPECEDYFDYTHVPWHWLADLTEIKTQQNLIERWNMTDAWIRDRLHIGSKDILKLEDSGPYDYRFLDTAADDSKTSNIRYLESIDIPTLALSDARLLQIGTLFGSSRLRLRDPDNINIRREIRGSMAFSNEALSGPADAIHEALGGAYLGAHIRVGDGHFQADGEKNTRLIWWKLVSQVFKIQAADALALERSLGLDLPGDEVREPHIAPDLAAARTPHPPLPPLPDRPLSQRHCRGSLHTLPHLLPLNNALYISTDAPDPLSTPVLARFLRTFPCTYFLSDFRAQTASLGRVQNAWDGAPMRGFLEPFLDAMVVGRAARVVGTDGSTFSRFVEDVLWRRYHGWDIVLRG</sequence>
<dbReference type="AlphaFoldDB" id="A0A0C9SXQ1"/>
<name>A0A0C9SXQ1_PLICR</name>
<dbReference type="EMBL" id="KN832570">
    <property type="protein sequence ID" value="KII84525.1"/>
    <property type="molecule type" value="Genomic_DNA"/>
</dbReference>
<evidence type="ECO:0008006" key="4">
    <source>
        <dbReference type="Google" id="ProtNLM"/>
    </source>
</evidence>
<dbReference type="PANTHER" id="PTHR36050">
    <property type="entry name" value="O-FUCOSYLTRANSFERASE 30"/>
    <property type="match status" value="1"/>
</dbReference>
<accession>A0A0C9SXQ1</accession>
<dbReference type="Proteomes" id="UP000053263">
    <property type="component" value="Unassembled WGS sequence"/>
</dbReference>
<keyword evidence="1" id="KW-0812">Transmembrane</keyword>
<keyword evidence="1" id="KW-0472">Membrane</keyword>
<proteinExistence type="predicted"/>
<keyword evidence="1" id="KW-1133">Transmembrane helix</keyword>
<evidence type="ECO:0000256" key="1">
    <source>
        <dbReference type="SAM" id="Phobius"/>
    </source>
</evidence>
<dbReference type="OrthoDB" id="1882547at2759"/>
<evidence type="ECO:0000313" key="3">
    <source>
        <dbReference type="Proteomes" id="UP000053263"/>
    </source>
</evidence>
<organism evidence="2 3">
    <name type="scientific">Plicaturopsis crispa FD-325 SS-3</name>
    <dbReference type="NCBI Taxonomy" id="944288"/>
    <lineage>
        <taxon>Eukaryota</taxon>
        <taxon>Fungi</taxon>
        <taxon>Dikarya</taxon>
        <taxon>Basidiomycota</taxon>
        <taxon>Agaricomycotina</taxon>
        <taxon>Agaricomycetes</taxon>
        <taxon>Agaricomycetidae</taxon>
        <taxon>Amylocorticiales</taxon>
        <taxon>Amylocorticiaceae</taxon>
        <taxon>Plicatura</taxon>
        <taxon>Plicaturopsis crispa</taxon>
    </lineage>
</organism>